<feature type="compositionally biased region" description="Low complexity" evidence="2">
    <location>
        <begin position="25"/>
        <end position="34"/>
    </location>
</feature>
<evidence type="ECO:0000313" key="4">
    <source>
        <dbReference type="Proteomes" id="UP000007306"/>
    </source>
</evidence>
<dbReference type="STRING" id="4538.I1PSX2"/>
<dbReference type="PANTHER" id="PTHR10257:SF64">
    <property type="entry name" value="SERINE_THREONINE PROTEIN PHOSPHATASE 2A REGULATORY SUBUNIT"/>
    <property type="match status" value="1"/>
</dbReference>
<dbReference type="InterPro" id="IPR002554">
    <property type="entry name" value="PP2A_B56"/>
</dbReference>
<dbReference type="GO" id="GO:0019888">
    <property type="term" value="F:protein phosphatase regulator activity"/>
    <property type="evidence" value="ECO:0007669"/>
    <property type="project" value="UniProtKB-UniRule"/>
</dbReference>
<dbReference type="Proteomes" id="UP000007306">
    <property type="component" value="Chromosome 5"/>
</dbReference>
<dbReference type="PANTHER" id="PTHR10257">
    <property type="entry name" value="SERINE/THREONINE PROTEIN PHOSPHATASE 2A PP2A REGULATORY SUBUNIT B"/>
    <property type="match status" value="1"/>
</dbReference>
<dbReference type="Gene3D" id="1.25.10.10">
    <property type="entry name" value="Leucine-rich Repeat Variant"/>
    <property type="match status" value="1"/>
</dbReference>
<dbReference type="PIRSF" id="PIRSF028043">
    <property type="entry name" value="PP2A_B56"/>
    <property type="match status" value="1"/>
</dbReference>
<evidence type="ECO:0000313" key="3">
    <source>
        <dbReference type="EnsemblPlants" id="ORGLA05G0047000.1"/>
    </source>
</evidence>
<dbReference type="AlphaFoldDB" id="I1PSX2"/>
<gene>
    <name evidence="3" type="primary">LOC127774371</name>
</gene>
<comment type="function">
    <text evidence="1">The B regulatory subunit might modulate substrate selectivity and catalytic activity, and also might direct the localization of the catalytic enzyme to a particular subcellular compartment.</text>
</comment>
<comment type="similarity">
    <text evidence="1">Belongs to the phosphatase 2A regulatory subunit.</text>
</comment>
<dbReference type="RefSeq" id="XP_052156561.1">
    <property type="nucleotide sequence ID" value="XM_052300601.1"/>
</dbReference>
<dbReference type="GO" id="GO:0007165">
    <property type="term" value="P:signal transduction"/>
    <property type="evidence" value="ECO:0007669"/>
    <property type="project" value="InterPro"/>
</dbReference>
<reference evidence="3 4" key="2">
    <citation type="submission" date="2018-04" db="EMBL/GenBank/DDBJ databases">
        <title>OglaRS2 (Oryza glaberrima Reference Sequence Version 2).</title>
        <authorList>
            <person name="Zhang J."/>
            <person name="Kudrna D."/>
            <person name="Lee S."/>
            <person name="Talag J."/>
            <person name="Rajasekar S."/>
            <person name="Wing R.A."/>
        </authorList>
    </citation>
    <scope>NUCLEOTIDE SEQUENCE [LARGE SCALE GENOMIC DNA]</scope>
    <source>
        <strain evidence="3 4">cv. IRGC 96717</strain>
    </source>
</reference>
<dbReference type="Gramene" id="ORGLA05G0047000.1">
    <property type="protein sequence ID" value="ORGLA05G0047000.1"/>
    <property type="gene ID" value="ORGLA05G0047000"/>
</dbReference>
<proteinExistence type="inferred from homology"/>
<dbReference type="GO" id="GO:0000159">
    <property type="term" value="C:protein phosphatase type 2A complex"/>
    <property type="evidence" value="ECO:0007669"/>
    <property type="project" value="UniProtKB-UniRule"/>
</dbReference>
<dbReference type="GeneID" id="127774371"/>
<dbReference type="FunFam" id="1.25.10.10:FF:000306">
    <property type="entry name" value="Serine/threonine protein phosphatase 2A regulatory subunit"/>
    <property type="match status" value="1"/>
</dbReference>
<dbReference type="EnsemblPlants" id="ORGLA05G0047000.1">
    <property type="protein sequence ID" value="ORGLA05G0047000.1"/>
    <property type="gene ID" value="ORGLA05G0047000"/>
</dbReference>
<organism evidence="3 4">
    <name type="scientific">Oryza glaberrima</name>
    <name type="common">African rice</name>
    <dbReference type="NCBI Taxonomy" id="4538"/>
    <lineage>
        <taxon>Eukaryota</taxon>
        <taxon>Viridiplantae</taxon>
        <taxon>Streptophyta</taxon>
        <taxon>Embryophyta</taxon>
        <taxon>Tracheophyta</taxon>
        <taxon>Spermatophyta</taxon>
        <taxon>Magnoliopsida</taxon>
        <taxon>Liliopsida</taxon>
        <taxon>Poales</taxon>
        <taxon>Poaceae</taxon>
        <taxon>BOP clade</taxon>
        <taxon>Oryzoideae</taxon>
        <taxon>Oryzeae</taxon>
        <taxon>Oryzinae</taxon>
        <taxon>Oryza</taxon>
    </lineage>
</organism>
<dbReference type="Pfam" id="PF01603">
    <property type="entry name" value="B56"/>
    <property type="match status" value="1"/>
</dbReference>
<dbReference type="InterPro" id="IPR016024">
    <property type="entry name" value="ARM-type_fold"/>
</dbReference>
<name>I1PSX2_ORYGL</name>
<dbReference type="OMA" id="FRRIAYC"/>
<dbReference type="HOGENOM" id="CLU_012437_4_1_1"/>
<reference evidence="3" key="1">
    <citation type="submission" date="2015-06" db="UniProtKB">
        <authorList>
            <consortium name="EnsemblPlants"/>
        </authorList>
    </citation>
    <scope>IDENTIFICATION</scope>
</reference>
<dbReference type="InterPro" id="IPR011989">
    <property type="entry name" value="ARM-like"/>
</dbReference>
<evidence type="ECO:0000256" key="1">
    <source>
        <dbReference type="PIRNR" id="PIRNR028043"/>
    </source>
</evidence>
<dbReference type="eggNOG" id="KOG2085">
    <property type="taxonomic scope" value="Eukaryota"/>
</dbReference>
<sequence length="492" mass="55427">MWKQFLGKISWKAPKSGGGGGGGSPTAKSPPSKGAGNGEPPAPPAAAAGGGGGAEGETREDVFLRKLNVCCVVFDFSSAAAAAAAERGRDSPERERKRQVLVSLVDCVGAAEEPLTEAMISGCVRMFAINLFRVFPPKVRSGAAGAAEADEDEPFFDPSWYHLQAVYELLLRFVMSPVVDVKIARKYMDNSFVSRLLDLFDSDDPRERECLKTVLHRIYGKFMGNRPFIRKAVSNIFYRFVFETDRHNGIAELLEVFGSVISGFAKPLKEEHKLFLWKALVPLHKPKTVGVYLPQLTYCIIQFIEKEPKLAGTVIRGLLKYWPVTNSQKEMMFLGELEEVLELTEMAEFQKCMVPLFRRIAHCLNSSHFQVAERALFLWNNEHLFDLISQNRQTIMPIIYPALERNTRWHWNQSVLNVTMNVRKMFLEMDEGLLLTCQRNFQEEEEKRAASEERRKLIWENLERNASFRPVTGDIGFSVLPASAPLVAPTMT</sequence>
<keyword evidence="4" id="KW-1185">Reference proteome</keyword>
<evidence type="ECO:0000256" key="2">
    <source>
        <dbReference type="SAM" id="MobiDB-lite"/>
    </source>
</evidence>
<dbReference type="SUPFAM" id="SSF48371">
    <property type="entry name" value="ARM repeat"/>
    <property type="match status" value="1"/>
</dbReference>
<protein>
    <recommendedName>
        <fullName evidence="1">Serine/threonine protein phosphatase 2A regulatory subunit</fullName>
    </recommendedName>
</protein>
<feature type="region of interest" description="Disordered" evidence="2">
    <location>
        <begin position="1"/>
        <end position="57"/>
    </location>
</feature>
<dbReference type="KEGG" id="ogl:127774371"/>
<accession>I1PSX2</accession>